<reference evidence="1" key="1">
    <citation type="submission" date="2022-07" db="EMBL/GenBank/DDBJ databases">
        <title>Phylogenomic reconstructions and comparative analyses of Kickxellomycotina fungi.</title>
        <authorList>
            <person name="Reynolds N.K."/>
            <person name="Stajich J.E."/>
            <person name="Barry K."/>
            <person name="Grigoriev I.V."/>
            <person name="Crous P."/>
            <person name="Smith M.E."/>
        </authorList>
    </citation>
    <scope>NUCLEOTIDE SEQUENCE</scope>
    <source>
        <strain evidence="1">NRRL 3115</strain>
    </source>
</reference>
<protein>
    <submittedName>
        <fullName evidence="1">Uncharacterized protein</fullName>
    </submittedName>
</protein>
<dbReference type="EMBL" id="JANBTW010000002">
    <property type="protein sequence ID" value="KAJ2680934.1"/>
    <property type="molecule type" value="Genomic_DNA"/>
</dbReference>
<gene>
    <name evidence="1" type="ORF">GGI25_000238</name>
</gene>
<dbReference type="Proteomes" id="UP001151518">
    <property type="component" value="Unassembled WGS sequence"/>
</dbReference>
<evidence type="ECO:0000313" key="1">
    <source>
        <dbReference type="EMBL" id="KAJ2680934.1"/>
    </source>
</evidence>
<accession>A0A9W8L1I6</accession>
<sequence length="83" mass="9032">MLTAVVPDYILSSGVVAQRSRPQGGRGRLSVASVDSVASSQFDFRMADEDSSEIKTVLGYLAAPQRGWSQQSMDCDVPRLVHF</sequence>
<dbReference type="OrthoDB" id="5597577at2759"/>
<name>A0A9W8L1I6_9FUNG</name>
<proteinExistence type="predicted"/>
<evidence type="ECO:0000313" key="2">
    <source>
        <dbReference type="Proteomes" id="UP001151518"/>
    </source>
</evidence>
<organism evidence="1 2">
    <name type="scientific">Coemansia spiralis</name>
    <dbReference type="NCBI Taxonomy" id="417178"/>
    <lineage>
        <taxon>Eukaryota</taxon>
        <taxon>Fungi</taxon>
        <taxon>Fungi incertae sedis</taxon>
        <taxon>Zoopagomycota</taxon>
        <taxon>Kickxellomycotina</taxon>
        <taxon>Kickxellomycetes</taxon>
        <taxon>Kickxellales</taxon>
        <taxon>Kickxellaceae</taxon>
        <taxon>Coemansia</taxon>
    </lineage>
</organism>
<dbReference type="AlphaFoldDB" id="A0A9W8L1I6"/>
<comment type="caution">
    <text evidence="1">The sequence shown here is derived from an EMBL/GenBank/DDBJ whole genome shotgun (WGS) entry which is preliminary data.</text>
</comment>